<dbReference type="AlphaFoldDB" id="A0A6P6RXN8"/>
<feature type="transmembrane region" description="Helical" evidence="1">
    <location>
        <begin position="93"/>
        <end position="122"/>
    </location>
</feature>
<dbReference type="OrthoDB" id="361580at2759"/>
<gene>
    <name evidence="4" type="primary">LOC34617335</name>
</gene>
<dbReference type="PANTHER" id="PTHR43592">
    <property type="entry name" value="CAAX AMINO TERMINAL PROTEASE"/>
    <property type="match status" value="1"/>
</dbReference>
<dbReference type="GO" id="GO:0004175">
    <property type="term" value="F:endopeptidase activity"/>
    <property type="evidence" value="ECO:0007669"/>
    <property type="project" value="UniProtKB-ARBA"/>
</dbReference>
<dbReference type="GeneID" id="34617335"/>
<feature type="transmembrane region" description="Helical" evidence="1">
    <location>
        <begin position="171"/>
        <end position="191"/>
    </location>
</feature>
<feature type="domain" description="CAAX prenyl protease 2/Lysostaphin resistance protein A-like" evidence="2">
    <location>
        <begin position="145"/>
        <end position="231"/>
    </location>
</feature>
<evidence type="ECO:0000313" key="4">
    <source>
        <dbReference type="RefSeq" id="XP_026192671.1"/>
    </source>
</evidence>
<sequence length="241" mass="25853">MSASEGRLPHCVLQTSQVAAGSFKPQPSPTAQAPANWDLATAAHVGGFGKREERTLQKALGDGSARQGEQQPERLPPYWYSCPVRGRRRGGLWVWWALLGYCASCLCFNIAECINTAVLAAVAAPRKPSLVHALTDPSNNSAAALLLAAAAPCVSAPPWEELVYRGFCLPLLGRYISLPGAIAASSFLFSLHHMSLETLLPLWALGAAWCGVYIHSGSLTVPIAIHAMWNSRVFLSSLLHL</sequence>
<proteinExistence type="predicted"/>
<feature type="transmembrane region" description="Helical" evidence="1">
    <location>
        <begin position="203"/>
        <end position="225"/>
    </location>
</feature>
<keyword evidence="1" id="KW-0472">Membrane</keyword>
<evidence type="ECO:0000259" key="2">
    <source>
        <dbReference type="Pfam" id="PF02517"/>
    </source>
</evidence>
<dbReference type="RefSeq" id="XP_026192671.1">
    <property type="nucleotide sequence ID" value="XM_026336886.1"/>
</dbReference>
<protein>
    <submittedName>
        <fullName evidence="4">Uncharacterized protein LOC34617335</fullName>
    </submittedName>
</protein>
<keyword evidence="3" id="KW-1185">Reference proteome</keyword>
<organism evidence="3 4">
    <name type="scientific">Cyclospora cayetanensis</name>
    <dbReference type="NCBI Taxonomy" id="88456"/>
    <lineage>
        <taxon>Eukaryota</taxon>
        <taxon>Sar</taxon>
        <taxon>Alveolata</taxon>
        <taxon>Apicomplexa</taxon>
        <taxon>Conoidasida</taxon>
        <taxon>Coccidia</taxon>
        <taxon>Eucoccidiorida</taxon>
        <taxon>Eimeriorina</taxon>
        <taxon>Eimeriidae</taxon>
        <taxon>Cyclospora</taxon>
    </lineage>
</organism>
<dbReference type="PANTHER" id="PTHR43592:SF15">
    <property type="entry name" value="CAAX AMINO TERMINAL PROTEASE FAMILY PROTEIN"/>
    <property type="match status" value="1"/>
</dbReference>
<dbReference type="Proteomes" id="UP000515125">
    <property type="component" value="Unplaced"/>
</dbReference>
<evidence type="ECO:0000256" key="1">
    <source>
        <dbReference type="SAM" id="Phobius"/>
    </source>
</evidence>
<accession>A0A6P6RXN8</accession>
<keyword evidence="1" id="KW-0812">Transmembrane</keyword>
<dbReference type="InterPro" id="IPR003675">
    <property type="entry name" value="Rce1/LyrA-like_dom"/>
</dbReference>
<reference evidence="4" key="1">
    <citation type="submission" date="2025-08" db="UniProtKB">
        <authorList>
            <consortium name="RefSeq"/>
        </authorList>
    </citation>
    <scope>IDENTIFICATION</scope>
</reference>
<dbReference type="GO" id="GO:0080120">
    <property type="term" value="P:CAAX-box protein maturation"/>
    <property type="evidence" value="ECO:0007669"/>
    <property type="project" value="UniProtKB-ARBA"/>
</dbReference>
<keyword evidence="1" id="KW-1133">Transmembrane helix</keyword>
<dbReference type="Pfam" id="PF02517">
    <property type="entry name" value="Rce1-like"/>
    <property type="match status" value="1"/>
</dbReference>
<name>A0A6P6RXN8_9EIME</name>
<evidence type="ECO:0000313" key="3">
    <source>
        <dbReference type="Proteomes" id="UP000515125"/>
    </source>
</evidence>